<feature type="transmembrane region" description="Helical" evidence="1">
    <location>
        <begin position="515"/>
        <end position="548"/>
    </location>
</feature>
<evidence type="ECO:0000313" key="2">
    <source>
        <dbReference type="EMBL" id="KAG5848150.1"/>
    </source>
</evidence>
<comment type="caution">
    <text evidence="2">The sequence shown here is derived from an EMBL/GenBank/DDBJ whole genome shotgun (WGS) entry which is preliminary data.</text>
</comment>
<reference evidence="2" key="1">
    <citation type="submission" date="2021-01" db="EMBL/GenBank/DDBJ databases">
        <title>A chromosome-scale assembly of European eel, Anguilla anguilla.</title>
        <authorList>
            <person name="Henkel C."/>
            <person name="Jong-Raadsen S.A."/>
            <person name="Dufour S."/>
            <person name="Weltzien F.-A."/>
            <person name="Palstra A.P."/>
            <person name="Pelster B."/>
            <person name="Spaink H.P."/>
            <person name="Van Den Thillart G.E."/>
            <person name="Jansen H."/>
            <person name="Zahm M."/>
            <person name="Klopp C."/>
            <person name="Cedric C."/>
            <person name="Louis A."/>
            <person name="Berthelot C."/>
            <person name="Parey E."/>
            <person name="Roest Crollius H."/>
            <person name="Montfort J."/>
            <person name="Robinson-Rechavi M."/>
            <person name="Bucao C."/>
            <person name="Bouchez O."/>
            <person name="Gislard M."/>
            <person name="Lluch J."/>
            <person name="Milhes M."/>
            <person name="Lampietro C."/>
            <person name="Lopez Roques C."/>
            <person name="Donnadieu C."/>
            <person name="Braasch I."/>
            <person name="Desvignes T."/>
            <person name="Postlethwait J."/>
            <person name="Bobe J."/>
            <person name="Guiguen Y."/>
            <person name="Dirks R."/>
        </authorList>
    </citation>
    <scope>NUCLEOTIDE SEQUENCE</scope>
    <source>
        <strain evidence="2">Tag_6206</strain>
        <tissue evidence="2">Liver</tissue>
    </source>
</reference>
<keyword evidence="1" id="KW-1133">Transmembrane helix</keyword>
<dbReference type="Proteomes" id="UP001044222">
    <property type="component" value="Unassembled WGS sequence"/>
</dbReference>
<feature type="non-terminal residue" evidence="2">
    <location>
        <position position="568"/>
    </location>
</feature>
<organism evidence="2 3">
    <name type="scientific">Anguilla anguilla</name>
    <name type="common">European freshwater eel</name>
    <name type="synonym">Muraena anguilla</name>
    <dbReference type="NCBI Taxonomy" id="7936"/>
    <lineage>
        <taxon>Eukaryota</taxon>
        <taxon>Metazoa</taxon>
        <taxon>Chordata</taxon>
        <taxon>Craniata</taxon>
        <taxon>Vertebrata</taxon>
        <taxon>Euteleostomi</taxon>
        <taxon>Actinopterygii</taxon>
        <taxon>Neopterygii</taxon>
        <taxon>Teleostei</taxon>
        <taxon>Anguilliformes</taxon>
        <taxon>Anguillidae</taxon>
        <taxon>Anguilla</taxon>
    </lineage>
</organism>
<keyword evidence="3" id="KW-1185">Reference proteome</keyword>
<keyword evidence="1" id="KW-0812">Transmembrane</keyword>
<name>A0A9D3MFV1_ANGAN</name>
<keyword evidence="1" id="KW-0472">Membrane</keyword>
<evidence type="ECO:0000256" key="1">
    <source>
        <dbReference type="SAM" id="Phobius"/>
    </source>
</evidence>
<evidence type="ECO:0000313" key="3">
    <source>
        <dbReference type="Proteomes" id="UP001044222"/>
    </source>
</evidence>
<dbReference type="AlphaFoldDB" id="A0A9D3MFV1"/>
<dbReference type="EMBL" id="JAFIRN010000005">
    <property type="protein sequence ID" value="KAG5848150.1"/>
    <property type="molecule type" value="Genomic_DNA"/>
</dbReference>
<sequence length="568" mass="62398">LSDNSFALTLAYKINDVSFPENVELRTETQARIQDSVNNLLNGLLNQPNASPFTFPQANFTHLPNEIRANVEYVYQEGDINQPSNFLAAILAVSGLATTTSSPVISTTNSPASTTTSAVAPTISQPATQSVTPIPGAPTTTEAIRVVRGTVFIILRFVFHTLKPAPTESQVLSRVSVFLKGRELRLMDNPVRIEELKYENITDHAFALLLHYKISNVSFPEKYNLRNTTQQLIQASANDLLNGLLNSPNAKPFTFPEGNYTNGPSEIHASVEYVFQEGDINQPSSFLAAILEVSGLATTTSSPVISTTTSAVAPTISQPATQSVTPIPGAPTTTEAIRMVHGTVFIILRFVFHTLKPVPTESQVLSRVSVFLEGRELRLMDNPVRITDLEYEKITDHAFALKLSYRISNETFPEKYNLRNTTQKLIQASANDLLNRLLNSPNAKPFTFPEGNYTHLLNEIHASVEYVFREGDINLPSDFLAAILAVSGLATTAAPTTTSSPVLLLITSTAGRFPGWALAIIIPCGIAIILCPFWTLLCCLLCGCCAAIKRRWRRRQPYHLQQYVTHPM</sequence>
<protein>
    <submittedName>
        <fullName evidence="2">Uncharacterized protein</fullName>
    </submittedName>
</protein>
<gene>
    <name evidence="2" type="ORF">ANANG_G00095350</name>
</gene>
<proteinExistence type="predicted"/>
<accession>A0A9D3MFV1</accession>